<dbReference type="OrthoDB" id="6072815at2"/>
<proteinExistence type="predicted"/>
<dbReference type="Proteomes" id="UP000288227">
    <property type="component" value="Unassembled WGS sequence"/>
</dbReference>
<evidence type="ECO:0000313" key="2">
    <source>
        <dbReference type="EMBL" id="GCC51206.1"/>
    </source>
</evidence>
<protein>
    <submittedName>
        <fullName evidence="2">DUF2236 domain-containing protein</fullName>
    </submittedName>
</protein>
<dbReference type="PANTHER" id="PTHR37539">
    <property type="entry name" value="SECRETED PROTEIN-RELATED"/>
    <property type="match status" value="1"/>
</dbReference>
<name>A0A401U8K5_9BACT</name>
<accession>A0A401U8K5</accession>
<keyword evidence="3" id="KW-1185">Reference proteome</keyword>
<evidence type="ECO:0000259" key="1">
    <source>
        <dbReference type="Pfam" id="PF09995"/>
    </source>
</evidence>
<comment type="caution">
    <text evidence="2">The sequence shown here is derived from an EMBL/GenBank/DDBJ whole genome shotgun (WGS) entry which is preliminary data.</text>
</comment>
<dbReference type="PANTHER" id="PTHR37539:SF1">
    <property type="entry name" value="ER-BOUND OXYGENASE MPAB_MPAB'_RUBBER OXYGENASE CATALYTIC DOMAIN-CONTAINING PROTEIN"/>
    <property type="match status" value="1"/>
</dbReference>
<sequence>MAVSESFLDEQRSVGDVAADKLVADCFSGDQRNLLYQIFAQEDSFIQEQGSVNNLYAFLNTRRPEPSWYQHSRTKNGQAFFKKYALDVMTLLGALSLPYCYAASPGNKALYQTEKMRKATGKRLVETADFIIKVLSPGSLDAQGHGYIQINKIRLIHAVARYYVSKGEWNKTWGVPINQEDMAGTNLAFSYIILVGLIRTGFKLSIDEQEDFLYAWRYIGYHMHINEALLPDSKAAAEILERKIRLRHFKSSEEGRKLTEELINHYKSYFPAVPAFFVDAQIRYLVGPEISALLGMKREPIKDEFLKTMNGAKEMMNQFYNNENAYKTMLANHEKLKQQFMK</sequence>
<dbReference type="AlphaFoldDB" id="A0A401U8K5"/>
<reference evidence="2 3" key="1">
    <citation type="submission" date="2018-11" db="EMBL/GenBank/DDBJ databases">
        <title>Chryseotalea sanarue gen. nov., sp., nov., a member of the family Cytophagaceae, isolated from a brackish lake in Hamamatsu Japan.</title>
        <authorList>
            <person name="Maejima Y."/>
            <person name="Iino T."/>
            <person name="Muraguchi Y."/>
            <person name="Fukuda K."/>
            <person name="Ohkuma M."/>
            <person name="Moriuchi R."/>
            <person name="Dohra H."/>
            <person name="Kimbara K."/>
            <person name="Shintani M."/>
        </authorList>
    </citation>
    <scope>NUCLEOTIDE SEQUENCE [LARGE SCALE GENOMIC DNA]</scope>
    <source>
        <strain evidence="2 3">Ys</strain>
    </source>
</reference>
<dbReference type="InterPro" id="IPR037473">
    <property type="entry name" value="Lcp-like"/>
</dbReference>
<feature type="domain" description="ER-bound oxygenase mpaB/mpaB'/Rubber oxygenase catalytic" evidence="1">
    <location>
        <begin position="95"/>
        <end position="303"/>
    </location>
</feature>
<dbReference type="Pfam" id="PF09995">
    <property type="entry name" value="MPAB_Lcp_cat"/>
    <property type="match status" value="1"/>
</dbReference>
<dbReference type="InterPro" id="IPR018713">
    <property type="entry name" value="MPAB/Lcp_cat_dom"/>
</dbReference>
<dbReference type="EMBL" id="BHXQ01000002">
    <property type="protein sequence ID" value="GCC51206.1"/>
    <property type="molecule type" value="Genomic_DNA"/>
</dbReference>
<dbReference type="RefSeq" id="WP_127121840.1">
    <property type="nucleotide sequence ID" value="NZ_BHXQ01000002.1"/>
</dbReference>
<organism evidence="2 3">
    <name type="scientific">Chryseotalea sanaruensis</name>
    <dbReference type="NCBI Taxonomy" id="2482724"/>
    <lineage>
        <taxon>Bacteria</taxon>
        <taxon>Pseudomonadati</taxon>
        <taxon>Bacteroidota</taxon>
        <taxon>Cytophagia</taxon>
        <taxon>Cytophagales</taxon>
        <taxon>Chryseotaleaceae</taxon>
        <taxon>Chryseotalea</taxon>
    </lineage>
</organism>
<dbReference type="GO" id="GO:0016491">
    <property type="term" value="F:oxidoreductase activity"/>
    <property type="evidence" value="ECO:0007669"/>
    <property type="project" value="InterPro"/>
</dbReference>
<gene>
    <name evidence="2" type="ORF">SanaruYs_14260</name>
</gene>
<evidence type="ECO:0000313" key="3">
    <source>
        <dbReference type="Proteomes" id="UP000288227"/>
    </source>
</evidence>